<protein>
    <submittedName>
        <fullName evidence="2">Uncharacterized protein</fullName>
    </submittedName>
</protein>
<dbReference type="AlphaFoldDB" id="A0A5C5XDW8"/>
<dbReference type="EMBL" id="SJPG01000001">
    <property type="protein sequence ID" value="TWT60984.1"/>
    <property type="molecule type" value="Genomic_DNA"/>
</dbReference>
<sequence length="149" mass="16142">MSPRNRLVCRCKHGNHADRATCTAGGNGNAKAHCESKENPAPGLNQTTRAGPLCPHPQVAVCCPRTSEVVRFGSLSPVDTTPPQSTLLSDVRREITDDRSITIHAHQATGLPNGKTGYHGQRIGSLSSRRFHRRVMIGDLNCQSPSLRK</sequence>
<dbReference type="Proteomes" id="UP000316095">
    <property type="component" value="Unassembled WGS sequence"/>
</dbReference>
<proteinExistence type="predicted"/>
<organism evidence="2 3">
    <name type="scientific">Rubinisphaera italica</name>
    <dbReference type="NCBI Taxonomy" id="2527969"/>
    <lineage>
        <taxon>Bacteria</taxon>
        <taxon>Pseudomonadati</taxon>
        <taxon>Planctomycetota</taxon>
        <taxon>Planctomycetia</taxon>
        <taxon>Planctomycetales</taxon>
        <taxon>Planctomycetaceae</taxon>
        <taxon>Rubinisphaera</taxon>
    </lineage>
</organism>
<gene>
    <name evidence="2" type="ORF">Pan54_17160</name>
</gene>
<keyword evidence="3" id="KW-1185">Reference proteome</keyword>
<evidence type="ECO:0000313" key="3">
    <source>
        <dbReference type="Proteomes" id="UP000316095"/>
    </source>
</evidence>
<evidence type="ECO:0000256" key="1">
    <source>
        <dbReference type="SAM" id="MobiDB-lite"/>
    </source>
</evidence>
<name>A0A5C5XDW8_9PLAN</name>
<reference evidence="2 3" key="1">
    <citation type="submission" date="2019-02" db="EMBL/GenBank/DDBJ databases">
        <title>Deep-cultivation of Planctomycetes and their phenomic and genomic characterization uncovers novel biology.</title>
        <authorList>
            <person name="Wiegand S."/>
            <person name="Jogler M."/>
            <person name="Boedeker C."/>
            <person name="Pinto D."/>
            <person name="Vollmers J."/>
            <person name="Rivas-Marin E."/>
            <person name="Kohn T."/>
            <person name="Peeters S.H."/>
            <person name="Heuer A."/>
            <person name="Rast P."/>
            <person name="Oberbeckmann S."/>
            <person name="Bunk B."/>
            <person name="Jeske O."/>
            <person name="Meyerdierks A."/>
            <person name="Storesund J.E."/>
            <person name="Kallscheuer N."/>
            <person name="Luecker S."/>
            <person name="Lage O.M."/>
            <person name="Pohl T."/>
            <person name="Merkel B.J."/>
            <person name="Hornburger P."/>
            <person name="Mueller R.-W."/>
            <person name="Bruemmer F."/>
            <person name="Labrenz M."/>
            <person name="Spormann A.M."/>
            <person name="Op Den Camp H."/>
            <person name="Overmann J."/>
            <person name="Amann R."/>
            <person name="Jetten M.S.M."/>
            <person name="Mascher T."/>
            <person name="Medema M.H."/>
            <person name="Devos D.P."/>
            <person name="Kaster A.-K."/>
            <person name="Ovreas L."/>
            <person name="Rohde M."/>
            <person name="Galperin M.Y."/>
            <person name="Jogler C."/>
        </authorList>
    </citation>
    <scope>NUCLEOTIDE SEQUENCE [LARGE SCALE GENOMIC DNA]</scope>
    <source>
        <strain evidence="2 3">Pan54</strain>
    </source>
</reference>
<accession>A0A5C5XDW8</accession>
<evidence type="ECO:0000313" key="2">
    <source>
        <dbReference type="EMBL" id="TWT60984.1"/>
    </source>
</evidence>
<feature type="region of interest" description="Disordered" evidence="1">
    <location>
        <begin position="23"/>
        <end position="49"/>
    </location>
</feature>
<comment type="caution">
    <text evidence="2">The sequence shown here is derived from an EMBL/GenBank/DDBJ whole genome shotgun (WGS) entry which is preliminary data.</text>
</comment>